<keyword evidence="5" id="KW-0143">Chaperone</keyword>
<dbReference type="SUPFAM" id="SSF49584">
    <property type="entry name" value="Periplasmic chaperone C-domain"/>
    <property type="match status" value="1"/>
</dbReference>
<dbReference type="PANTHER" id="PTHR30251">
    <property type="entry name" value="PILUS ASSEMBLY CHAPERONE"/>
    <property type="match status" value="1"/>
</dbReference>
<evidence type="ECO:0000256" key="1">
    <source>
        <dbReference type="ARBA" id="ARBA00004418"/>
    </source>
</evidence>
<dbReference type="GO" id="GO:0071555">
    <property type="term" value="P:cell wall organization"/>
    <property type="evidence" value="ECO:0007669"/>
    <property type="project" value="InterPro"/>
</dbReference>
<dbReference type="InterPro" id="IPR016147">
    <property type="entry name" value="Pili_assmbl_chaperone_N"/>
</dbReference>
<comment type="similarity">
    <text evidence="2">Belongs to the periplasmic pilus chaperone family.</text>
</comment>
<dbReference type="Pfam" id="PF02753">
    <property type="entry name" value="PapD_C"/>
    <property type="match status" value="1"/>
</dbReference>
<protein>
    <submittedName>
        <fullName evidence="8">Fimbria/pilus periplasmic chaperone</fullName>
    </submittedName>
</protein>
<dbReference type="Proteomes" id="UP001243844">
    <property type="component" value="Unassembled WGS sequence"/>
</dbReference>
<comment type="caution">
    <text evidence="8">The sequence shown here is derived from an EMBL/GenBank/DDBJ whole genome shotgun (WGS) entry which is preliminary data.</text>
</comment>
<dbReference type="Gene3D" id="2.60.40.10">
    <property type="entry name" value="Immunoglobulins"/>
    <property type="match status" value="2"/>
</dbReference>
<evidence type="ECO:0000313" key="8">
    <source>
        <dbReference type="EMBL" id="MDQ8935076.1"/>
    </source>
</evidence>
<dbReference type="InterPro" id="IPR016148">
    <property type="entry name" value="Pili_assmbl_chaperone_C"/>
</dbReference>
<gene>
    <name evidence="8" type="ORF">RFH47_04950</name>
</gene>
<evidence type="ECO:0000256" key="2">
    <source>
        <dbReference type="ARBA" id="ARBA00007399"/>
    </source>
</evidence>
<name>A0AAW8J8P9_9GAMM</name>
<dbReference type="Pfam" id="PF00345">
    <property type="entry name" value="PapD_N"/>
    <property type="match status" value="1"/>
</dbReference>
<evidence type="ECO:0000259" key="6">
    <source>
        <dbReference type="Pfam" id="PF00345"/>
    </source>
</evidence>
<proteinExistence type="inferred from homology"/>
<sequence>MSRVLLWFGFCTLLSTSLNLYAGVTIQGTRIIVPSNAKSVSVQLNNEFDTPALVQVWLDKGDMNSIPDAAEIPFLLTPSLTRVEAHSGQVIRVLPLGAPQLPQDRESLFIFNMLDIPPELQDGTNKLSFNVRTRLKLFYRPATLKVSQDKSFTSLSFNYDAKAQVIEVSNPSPYYMNLSKITLNPEVENKSFSQAVMVEPFSKASFSNIQFSTRPNSIKYYVINDLGGENSYTTILNKTSS</sequence>
<feature type="domain" description="Pili assembly chaperone N-terminal" evidence="6">
    <location>
        <begin position="23"/>
        <end position="144"/>
    </location>
</feature>
<keyword evidence="3" id="KW-0732">Signal</keyword>
<dbReference type="InterPro" id="IPR036316">
    <property type="entry name" value="Pili_assmbl_chap_C_dom_sf"/>
</dbReference>
<dbReference type="GO" id="GO:0030288">
    <property type="term" value="C:outer membrane-bounded periplasmic space"/>
    <property type="evidence" value="ECO:0007669"/>
    <property type="project" value="InterPro"/>
</dbReference>
<dbReference type="RefSeq" id="WP_308981081.1">
    <property type="nucleotide sequence ID" value="NZ_JAVIDL010000006.1"/>
</dbReference>
<dbReference type="SUPFAM" id="SSF49354">
    <property type="entry name" value="PapD-like"/>
    <property type="match status" value="1"/>
</dbReference>
<comment type="subcellular location">
    <subcellularLocation>
        <location evidence="1">Periplasm</location>
    </subcellularLocation>
</comment>
<feature type="domain" description="Pili assembly chaperone C-terminal" evidence="7">
    <location>
        <begin position="168"/>
        <end position="230"/>
    </location>
</feature>
<evidence type="ECO:0000313" key="9">
    <source>
        <dbReference type="Proteomes" id="UP001243844"/>
    </source>
</evidence>
<dbReference type="InterPro" id="IPR001829">
    <property type="entry name" value="Pili_assmbl_chaperone_bac"/>
</dbReference>
<keyword evidence="4" id="KW-0574">Periplasm</keyword>
<dbReference type="EMBL" id="JAVIDL010000006">
    <property type="protein sequence ID" value="MDQ8935076.1"/>
    <property type="molecule type" value="Genomic_DNA"/>
</dbReference>
<dbReference type="InterPro" id="IPR008962">
    <property type="entry name" value="PapD-like_sf"/>
</dbReference>
<reference evidence="8" key="1">
    <citation type="submission" date="2023-08" db="EMBL/GenBank/DDBJ databases">
        <title>Emergence of clinically-relevant ST2 carbapenem-resistant Acinetobacter baumannii strains in hospital sewages in Zhejiang, East of China.</title>
        <authorList>
            <person name="Kaichao C."/>
            <person name="Zhang R."/>
        </authorList>
    </citation>
    <scope>NUCLEOTIDE SEQUENCE</scope>
    <source>
        <strain evidence="8">M-RB-37</strain>
    </source>
</reference>
<dbReference type="InterPro" id="IPR013783">
    <property type="entry name" value="Ig-like_fold"/>
</dbReference>
<organism evidence="8 9">
    <name type="scientific">Acinetobacter rudis</name>
    <dbReference type="NCBI Taxonomy" id="632955"/>
    <lineage>
        <taxon>Bacteria</taxon>
        <taxon>Pseudomonadati</taxon>
        <taxon>Pseudomonadota</taxon>
        <taxon>Gammaproteobacteria</taxon>
        <taxon>Moraxellales</taxon>
        <taxon>Moraxellaceae</taxon>
        <taxon>Acinetobacter</taxon>
    </lineage>
</organism>
<dbReference type="AlphaFoldDB" id="A0AAW8J8P9"/>
<dbReference type="PANTHER" id="PTHR30251:SF2">
    <property type="entry name" value="FIMBRIAL CHAPERONE YADV-RELATED"/>
    <property type="match status" value="1"/>
</dbReference>
<evidence type="ECO:0000259" key="7">
    <source>
        <dbReference type="Pfam" id="PF02753"/>
    </source>
</evidence>
<evidence type="ECO:0000256" key="3">
    <source>
        <dbReference type="ARBA" id="ARBA00022729"/>
    </source>
</evidence>
<dbReference type="InterPro" id="IPR050643">
    <property type="entry name" value="Periplasmic_pilus_chap"/>
</dbReference>
<evidence type="ECO:0000256" key="4">
    <source>
        <dbReference type="ARBA" id="ARBA00022764"/>
    </source>
</evidence>
<dbReference type="PRINTS" id="PR00969">
    <property type="entry name" value="CHAPERONPILI"/>
</dbReference>
<evidence type="ECO:0000256" key="5">
    <source>
        <dbReference type="ARBA" id="ARBA00023186"/>
    </source>
</evidence>
<accession>A0AAW8J8P9</accession>